<keyword evidence="1" id="KW-0539">Nucleus</keyword>
<dbReference type="Pfam" id="PF11951">
    <property type="entry name" value="Fungal_trans_2"/>
    <property type="match status" value="1"/>
</dbReference>
<accession>A0AAN5Z0P6</accession>
<dbReference type="Proteomes" id="UP000537989">
    <property type="component" value="Unassembled WGS sequence"/>
</dbReference>
<evidence type="ECO:0000313" key="3">
    <source>
        <dbReference type="Proteomes" id="UP000537989"/>
    </source>
</evidence>
<keyword evidence="3" id="KW-1185">Reference proteome</keyword>
<comment type="caution">
    <text evidence="2">The sequence shown here is derived from an EMBL/GenBank/DDBJ whole genome shotgun (WGS) entry which is preliminary data.</text>
</comment>
<protein>
    <submittedName>
        <fullName evidence="2">Uncharacterized protein</fullName>
    </submittedName>
</protein>
<evidence type="ECO:0000313" key="2">
    <source>
        <dbReference type="EMBL" id="KAF5228927.1"/>
    </source>
</evidence>
<dbReference type="InterPro" id="IPR021858">
    <property type="entry name" value="Fun_TF"/>
</dbReference>
<proteinExistence type="predicted"/>
<evidence type="ECO:0000256" key="1">
    <source>
        <dbReference type="ARBA" id="ARBA00023242"/>
    </source>
</evidence>
<organism evidence="2 3">
    <name type="scientific">Fusarium austroamericanum</name>
    <dbReference type="NCBI Taxonomy" id="282268"/>
    <lineage>
        <taxon>Eukaryota</taxon>
        <taxon>Fungi</taxon>
        <taxon>Dikarya</taxon>
        <taxon>Ascomycota</taxon>
        <taxon>Pezizomycotina</taxon>
        <taxon>Sordariomycetes</taxon>
        <taxon>Hypocreomycetidae</taxon>
        <taxon>Hypocreales</taxon>
        <taxon>Nectriaceae</taxon>
        <taxon>Fusarium</taxon>
    </lineage>
</organism>
<gene>
    <name evidence="2" type="ORF">FAUST_10726</name>
</gene>
<dbReference type="AlphaFoldDB" id="A0AAN5Z0P6"/>
<sequence length="246" mass="27080">MASSVLTPSLRPVSLNLSGAETQNLRRLVRRWRIALTAINETSRPPLIDMILPLSVRSLSILHGLLAISSHASERSDIDLNHHQIALTELHAEISAANTDSNMDSIDHILRLLSLSMLLGIFTINQCDGSWVQHNRGMLSLVRSADQSALAQVPLGRFLMGICALQDISALSLGRRRQSQKAWLSWMAPRSKDRVLGDFTALEVTVGHSEQFLDILAQISEAADDNAHIYLQQSLFSSGNNTQGMI</sequence>
<reference evidence="2 3" key="1">
    <citation type="submission" date="2020-02" db="EMBL/GenBank/DDBJ databases">
        <title>Identification and distribution of gene clusters putatively required for synthesis of sphingolipid metabolism inhibitors in phylogenetically diverse species of the filamentous fungus Fusarium.</title>
        <authorList>
            <person name="Kim H.-S."/>
            <person name="Busman M."/>
            <person name="Brown D.W."/>
            <person name="Divon H."/>
            <person name="Uhlig S."/>
            <person name="Proctor R.H."/>
        </authorList>
    </citation>
    <scope>NUCLEOTIDE SEQUENCE [LARGE SCALE GENOMIC DNA]</scope>
    <source>
        <strain evidence="2 3">NRRL 2903</strain>
    </source>
</reference>
<dbReference type="EMBL" id="JAAMOD010000434">
    <property type="protein sequence ID" value="KAF5228927.1"/>
    <property type="molecule type" value="Genomic_DNA"/>
</dbReference>
<name>A0AAN5Z0P6_FUSAU</name>